<gene>
    <name evidence="2" type="ORF">ACE1YR_00235</name>
</gene>
<evidence type="ECO:0000256" key="1">
    <source>
        <dbReference type="SAM" id="Coils"/>
    </source>
</evidence>
<keyword evidence="3" id="KW-1185">Reference proteome</keyword>
<dbReference type="Gene3D" id="3.30.70.2150">
    <property type="match status" value="1"/>
</dbReference>
<comment type="caution">
    <text evidence="2">The sequence shown here is derived from an EMBL/GenBank/DDBJ whole genome shotgun (WGS) entry which is preliminary data.</text>
</comment>
<keyword evidence="1" id="KW-0175">Coiled coil</keyword>
<proteinExistence type="predicted"/>
<evidence type="ECO:0000313" key="3">
    <source>
        <dbReference type="Proteomes" id="UP001577047"/>
    </source>
</evidence>
<sequence>MNVVSTSFNDALPSMIGFAEERIGAERCEWTSPCYLLADRDLALNEVIRVWAVDRQDGRVLKVVALKATQANHTRDQWPTALINAIRNDKTQVDHSKLLHAGVIKGTTFSAGTVSHSTSKFIAASSHANCDRLWVLSSRARLYSNAPFAANQVMAHDLADIDFQTSQRLCVQVRDRTSQGLLESIVVSFEVNSAPSDRAKLLCDAVMQGSEILRAGVLADDGISIAPNDQGNALWIPQLSELSVTVNPAPWVFHGNFVASRALAAEEELRVHVHDDVTGMPLKGSPVVFKASADELEQDKWPAALARMLQASSLSDYLALELDKANGASGQWKCAGIPLRILMSTPLEENDEWVPLVPENGLIDEPIPIKEQLLRLTQAMQSAIDQAEKDNFVLAVKKFTDHGPTAALDRHWTLYPLEVTLHDIRTGYVCYHVCVEYSAGHIAYTETPQVFTQKLMDAMRRGGIPGAVFADQTLSSNGAENTEDTSVLWLPRKLGMVATLHIQRPKEISDYGGTLQVAIVAKEHFQDPFSNTQDSDRPTRIGRFGIPLPSCQNFLSGDSMIMADRRLQLKLKPESLSEGIRFLYVMPPGVLPQTRDEQHPAFANEDGYEKDSSDTLYLSPSFHTSPSASVGVVGAECDFQSPWVRPFELDLEMPPDHIELFRPEDTLCADRCMTLGAHVYDTGGARENGVDENTGLFHAHYPVGTLRGLGGEGPELDLTLHYSAVRANEGALGDGWAFRFSYFDNRRRVLTLSTGQTVTLTKAQMKSLSAAKTKFLDQEGYRITAVEGDENRWTSLTIQMPAGAEGRQEVLSLPISHDGKEAGAAYKAALKAKLEKIIENLTRWIDKENITSGQIANLKKQRDAWKAELADIERESLVLVTSRILSPQGGELTLAWQGIKGHIRLDSIADAGADTVLLRAKHDSIVAQGSSQSTFTVWPDTAESYDVTLDIQNCLLKSITRHRAGQDSTPERYVRFNYELDPVLDQVLTGILEEDGSLETVQYESSSFERAVAPRVEMHTLVPGANQQCIAHCYEWTGEYIIERSRKWRLSRVGKSLYPVIEPSSIFNIGEQRLSTVDKSPCPFIETSWTFNNGVRVVDTIIQYQPDAPLRTTRFTYPDTAASNSYRHLALSRPVKIEVTTESPVETSIAVDLS</sequence>
<dbReference type="RefSeq" id="WP_304482783.1">
    <property type="nucleotide sequence ID" value="NZ_JAUQOQ010000001.1"/>
</dbReference>
<reference evidence="2 3" key="1">
    <citation type="submission" date="2024-09" db="EMBL/GenBank/DDBJ databases">
        <authorList>
            <person name="Fullem K."/>
        </authorList>
    </citation>
    <scope>NUCLEOTIDE SEQUENCE [LARGE SCALE GENOMIC DNA]</scope>
    <source>
        <strain evidence="3">K1(2024)</strain>
    </source>
</reference>
<dbReference type="EMBL" id="JBHFXX010000001">
    <property type="protein sequence ID" value="MFB3798866.1"/>
    <property type="molecule type" value="Genomic_DNA"/>
</dbReference>
<organism evidence="2 3">
    <name type="scientific">Pseudomonas boreofloridensis</name>
    <dbReference type="NCBI Taxonomy" id="3064348"/>
    <lineage>
        <taxon>Bacteria</taxon>
        <taxon>Pseudomonadati</taxon>
        <taxon>Pseudomonadota</taxon>
        <taxon>Gammaproteobacteria</taxon>
        <taxon>Pseudomonadales</taxon>
        <taxon>Pseudomonadaceae</taxon>
        <taxon>Pseudomonas</taxon>
    </lineage>
</organism>
<accession>A0ABV4Z2W8</accession>
<protein>
    <submittedName>
        <fullName evidence="2">Uncharacterized protein</fullName>
    </submittedName>
</protein>
<feature type="coiled-coil region" evidence="1">
    <location>
        <begin position="827"/>
        <end position="875"/>
    </location>
</feature>
<evidence type="ECO:0000313" key="2">
    <source>
        <dbReference type="EMBL" id="MFB3798866.1"/>
    </source>
</evidence>
<dbReference type="Proteomes" id="UP001577047">
    <property type="component" value="Unassembled WGS sequence"/>
</dbReference>
<name>A0ABV4Z2W8_9PSED</name>